<dbReference type="InterPro" id="IPR002048">
    <property type="entry name" value="EF_hand_dom"/>
</dbReference>
<dbReference type="Proteomes" id="UP000749559">
    <property type="component" value="Unassembled WGS sequence"/>
</dbReference>
<dbReference type="Gene3D" id="3.20.20.70">
    <property type="entry name" value="Aldolase class I"/>
    <property type="match status" value="1"/>
</dbReference>
<sequence length="572" mass="66228">MSFMKKKFQHYIDEYHDALGKDIKKYDKLKDLDIFVLDNSMRESTVGQLRGHTIESKRAILNEVKKCGFKHKIIASFSHMTRVDDEWMKLLIKEGEDPEYLWAFSEVTEGAKKDRTPETEIVPAGLRKMKEAGIRNVFFEVDLGDATYDFDRFSMREMCRLTKKWIRWCYENLHQKSKVLINIRDIEAVMETHPERVCKYVQSISKMPCDRRPFGFAYEEPGKSLPEECGHWARLIRKIMDANNFKGHLLVHVHEKFGYCDAAALQCLMDGADGIWASVCGEGASMGQASSCVTLMNMIRLGNKKVLKAYNCKHLRRAAIEVTKITTGNPPHKRQPIFGTRALDYVFNLKKDEFHLADFFGVKAPVRITTMASAKMIQTRLIDLFGKYSGFTLEIATRMKEIILEDLRSNRKEEYMSRFGLAVLFDRAGGSLTTDMRDKIAVLGDKRPHVKYLIGEVRKIWDDLDARECNDRDDMLAFDSFYHGFMAQYFASYRTKETKQALKALDMDDDGKIDWNEFKVYLIWAANEYPKTETLEDLLEIAFTEAIIPASRDEYVSPADIMIRRQILYITA</sequence>
<accession>A0A8J1TLW3</accession>
<dbReference type="AlphaFoldDB" id="A0A8J1TLW3"/>
<dbReference type="SUPFAM" id="SSF51569">
    <property type="entry name" value="Aldolase"/>
    <property type="match status" value="1"/>
</dbReference>
<gene>
    <name evidence="1" type="ORF">OFUS_LOCUS25632</name>
</gene>
<name>A0A8J1TLW3_OWEFU</name>
<dbReference type="GO" id="GO:0005509">
    <property type="term" value="F:calcium ion binding"/>
    <property type="evidence" value="ECO:0007669"/>
    <property type="project" value="InterPro"/>
</dbReference>
<dbReference type="EMBL" id="CAIIXF020000012">
    <property type="protein sequence ID" value="CAH1801898.1"/>
    <property type="molecule type" value="Genomic_DNA"/>
</dbReference>
<proteinExistence type="predicted"/>
<protein>
    <submittedName>
        <fullName evidence="1">Uncharacterized protein</fullName>
    </submittedName>
</protein>
<evidence type="ECO:0000313" key="2">
    <source>
        <dbReference type="Proteomes" id="UP000749559"/>
    </source>
</evidence>
<dbReference type="InterPro" id="IPR011992">
    <property type="entry name" value="EF-hand-dom_pair"/>
</dbReference>
<dbReference type="PROSITE" id="PS50222">
    <property type="entry name" value="EF_HAND_2"/>
    <property type="match status" value="1"/>
</dbReference>
<dbReference type="OrthoDB" id="5952569at2759"/>
<dbReference type="PROSITE" id="PS00018">
    <property type="entry name" value="EF_HAND_1"/>
    <property type="match status" value="1"/>
</dbReference>
<dbReference type="SUPFAM" id="SSF47473">
    <property type="entry name" value="EF-hand"/>
    <property type="match status" value="1"/>
</dbReference>
<reference evidence="1" key="1">
    <citation type="submission" date="2022-03" db="EMBL/GenBank/DDBJ databases">
        <authorList>
            <person name="Martin C."/>
        </authorList>
    </citation>
    <scope>NUCLEOTIDE SEQUENCE</scope>
</reference>
<dbReference type="InterPro" id="IPR018247">
    <property type="entry name" value="EF_Hand_1_Ca_BS"/>
</dbReference>
<keyword evidence="2" id="KW-1185">Reference proteome</keyword>
<dbReference type="Gene3D" id="1.10.238.10">
    <property type="entry name" value="EF-hand"/>
    <property type="match status" value="1"/>
</dbReference>
<evidence type="ECO:0000313" key="1">
    <source>
        <dbReference type="EMBL" id="CAH1801898.1"/>
    </source>
</evidence>
<comment type="caution">
    <text evidence="1">The sequence shown here is derived from an EMBL/GenBank/DDBJ whole genome shotgun (WGS) entry which is preliminary data.</text>
</comment>
<organism evidence="1 2">
    <name type="scientific">Owenia fusiformis</name>
    <name type="common">Polychaete worm</name>
    <dbReference type="NCBI Taxonomy" id="6347"/>
    <lineage>
        <taxon>Eukaryota</taxon>
        <taxon>Metazoa</taxon>
        <taxon>Spiralia</taxon>
        <taxon>Lophotrochozoa</taxon>
        <taxon>Annelida</taxon>
        <taxon>Polychaeta</taxon>
        <taxon>Sedentaria</taxon>
        <taxon>Canalipalpata</taxon>
        <taxon>Sabellida</taxon>
        <taxon>Oweniida</taxon>
        <taxon>Oweniidae</taxon>
        <taxon>Owenia</taxon>
    </lineage>
</organism>
<dbReference type="InterPro" id="IPR013785">
    <property type="entry name" value="Aldolase_TIM"/>
</dbReference>